<dbReference type="Pfam" id="PF01124">
    <property type="entry name" value="MAPEG"/>
    <property type="match status" value="1"/>
</dbReference>
<evidence type="ECO:0000256" key="3">
    <source>
        <dbReference type="ARBA" id="ARBA00012452"/>
    </source>
</evidence>
<comment type="subunit">
    <text evidence="10">Homotrimer; The trimer binds only one molecule of glutathione.</text>
</comment>
<keyword evidence="5 13" id="KW-0812">Transmembrane</keyword>
<name>A0A6N7PXW1_9BACT</name>
<keyword evidence="4" id="KW-0808">Transferase</keyword>
<evidence type="ECO:0000313" key="15">
    <source>
        <dbReference type="Proteomes" id="UP000440224"/>
    </source>
</evidence>
<evidence type="ECO:0000256" key="7">
    <source>
        <dbReference type="ARBA" id="ARBA00022989"/>
    </source>
</evidence>
<feature type="transmembrane region" description="Helical" evidence="13">
    <location>
        <begin position="118"/>
        <end position="140"/>
    </location>
</feature>
<comment type="function">
    <text evidence="1">Conjugation of reduced glutathione to a wide number of exogenous and endogenous hydrophobic electrophiles.</text>
</comment>
<keyword evidence="6" id="KW-0256">Endoplasmic reticulum</keyword>
<dbReference type="PANTHER" id="PTHR10689:SF6">
    <property type="entry name" value="MICROSOMAL GLUTATHIONE S-TRANSFERASE 1"/>
    <property type="match status" value="1"/>
</dbReference>
<dbReference type="PANTHER" id="PTHR10689">
    <property type="entry name" value="MICROSOMAL GLUTATHIONE S-TRANSFERASE 1"/>
    <property type="match status" value="1"/>
</dbReference>
<evidence type="ECO:0000256" key="10">
    <source>
        <dbReference type="ARBA" id="ARBA00038540"/>
    </source>
</evidence>
<evidence type="ECO:0000256" key="6">
    <source>
        <dbReference type="ARBA" id="ARBA00022824"/>
    </source>
</evidence>
<comment type="catalytic activity">
    <reaction evidence="12">
        <text>RX + glutathione = an S-substituted glutathione + a halide anion + H(+)</text>
        <dbReference type="Rhea" id="RHEA:16437"/>
        <dbReference type="ChEBI" id="CHEBI:15378"/>
        <dbReference type="ChEBI" id="CHEBI:16042"/>
        <dbReference type="ChEBI" id="CHEBI:17792"/>
        <dbReference type="ChEBI" id="CHEBI:57925"/>
        <dbReference type="ChEBI" id="CHEBI:90779"/>
        <dbReference type="EC" id="2.5.1.18"/>
    </reaction>
    <physiologicalReaction direction="left-to-right" evidence="12">
        <dbReference type="Rhea" id="RHEA:16438"/>
    </physiologicalReaction>
</comment>
<evidence type="ECO:0000256" key="1">
    <source>
        <dbReference type="ARBA" id="ARBA00003701"/>
    </source>
</evidence>
<gene>
    <name evidence="14" type="ORF">GF068_23610</name>
</gene>
<dbReference type="Proteomes" id="UP000440224">
    <property type="component" value="Unassembled WGS sequence"/>
</dbReference>
<feature type="transmembrane region" description="Helical" evidence="13">
    <location>
        <begin position="68"/>
        <end position="84"/>
    </location>
</feature>
<keyword evidence="9 13" id="KW-0472">Membrane</keyword>
<evidence type="ECO:0000256" key="11">
    <source>
        <dbReference type="ARBA" id="ARBA00039397"/>
    </source>
</evidence>
<dbReference type="Gene3D" id="1.20.120.550">
    <property type="entry name" value="Membrane associated eicosanoid/glutathione metabolism-like domain"/>
    <property type="match status" value="1"/>
</dbReference>
<evidence type="ECO:0000256" key="12">
    <source>
        <dbReference type="ARBA" id="ARBA00049385"/>
    </source>
</evidence>
<dbReference type="SUPFAM" id="SSF161084">
    <property type="entry name" value="MAPEG domain-like"/>
    <property type="match status" value="1"/>
</dbReference>
<feature type="transmembrane region" description="Helical" evidence="13">
    <location>
        <begin position="6"/>
        <end position="22"/>
    </location>
</feature>
<evidence type="ECO:0000256" key="2">
    <source>
        <dbReference type="ARBA" id="ARBA00004477"/>
    </source>
</evidence>
<dbReference type="InterPro" id="IPR001129">
    <property type="entry name" value="Membr-assoc_MAPEG"/>
</dbReference>
<reference evidence="14 15" key="1">
    <citation type="submission" date="2019-10" db="EMBL/GenBank/DDBJ databases">
        <title>A soil myxobacterium in the family Polyangiaceae.</title>
        <authorList>
            <person name="Li Y."/>
            <person name="Wang J."/>
        </authorList>
    </citation>
    <scope>NUCLEOTIDE SEQUENCE [LARGE SCALE GENOMIC DNA]</scope>
    <source>
        <strain evidence="14 15">DSM 14734</strain>
    </source>
</reference>
<evidence type="ECO:0000256" key="4">
    <source>
        <dbReference type="ARBA" id="ARBA00022679"/>
    </source>
</evidence>
<evidence type="ECO:0000256" key="9">
    <source>
        <dbReference type="ARBA" id="ARBA00023136"/>
    </source>
</evidence>
<dbReference type="InterPro" id="IPR023352">
    <property type="entry name" value="MAPEG-like_dom_sf"/>
</dbReference>
<evidence type="ECO:0000256" key="13">
    <source>
        <dbReference type="SAM" id="Phobius"/>
    </source>
</evidence>
<dbReference type="GO" id="GO:0004364">
    <property type="term" value="F:glutathione transferase activity"/>
    <property type="evidence" value="ECO:0007669"/>
    <property type="project" value="UniProtKB-EC"/>
</dbReference>
<dbReference type="OrthoDB" id="6365081at2"/>
<accession>A0A6N7PXW1</accession>
<dbReference type="EMBL" id="WJIE01000006">
    <property type="protein sequence ID" value="MRG94884.1"/>
    <property type="molecule type" value="Genomic_DNA"/>
</dbReference>
<comment type="subcellular location">
    <subcellularLocation>
        <location evidence="2">Endoplasmic reticulum membrane</location>
        <topology evidence="2">Multi-pass membrane protein</topology>
    </subcellularLocation>
</comment>
<keyword evidence="15" id="KW-1185">Reference proteome</keyword>
<evidence type="ECO:0000313" key="14">
    <source>
        <dbReference type="EMBL" id="MRG94884.1"/>
    </source>
</evidence>
<keyword evidence="8" id="KW-0007">Acetylation</keyword>
<keyword evidence="7 13" id="KW-1133">Transmembrane helix</keyword>
<evidence type="ECO:0000256" key="8">
    <source>
        <dbReference type="ARBA" id="ARBA00022990"/>
    </source>
</evidence>
<dbReference type="GO" id="GO:0016020">
    <property type="term" value="C:membrane"/>
    <property type="evidence" value="ECO:0007669"/>
    <property type="project" value="InterPro"/>
</dbReference>
<dbReference type="EC" id="2.5.1.18" evidence="3"/>
<protein>
    <recommendedName>
        <fullName evidence="11">Microsomal glutathione S-transferase 1</fullName>
        <ecNumber evidence="3">2.5.1.18</ecNumber>
    </recommendedName>
</protein>
<comment type="caution">
    <text evidence="14">The sequence shown here is derived from an EMBL/GenBank/DDBJ whole genome shotgun (WGS) entry which is preliminary data.</text>
</comment>
<evidence type="ECO:0000256" key="5">
    <source>
        <dbReference type="ARBA" id="ARBA00022692"/>
    </source>
</evidence>
<dbReference type="AlphaFoldDB" id="A0A6N7PXW1"/>
<organism evidence="14 15">
    <name type="scientific">Polyangium spumosum</name>
    <dbReference type="NCBI Taxonomy" id="889282"/>
    <lineage>
        <taxon>Bacteria</taxon>
        <taxon>Pseudomonadati</taxon>
        <taxon>Myxococcota</taxon>
        <taxon>Polyangia</taxon>
        <taxon>Polyangiales</taxon>
        <taxon>Polyangiaceae</taxon>
        <taxon>Polyangium</taxon>
    </lineage>
</organism>
<sequence>MMPPAFKIWVASLVVLFLKMHFNSGLQKRGRLDQGGYPRPEDAKMFGVEQKEDTGLAWRAGRCWQNDLENIPLYLFVSLAYVLAGGPELWAYILFGTYTAARVAHTACYLLALQPWRLIAYATAHFAQLGILGLVIQRVFFAKPG</sequence>
<proteinExistence type="predicted"/>
<dbReference type="InterPro" id="IPR040162">
    <property type="entry name" value="MGST1-like"/>
</dbReference>